<protein>
    <submittedName>
        <fullName evidence="1">Uncharacterized protein</fullName>
    </submittedName>
</protein>
<dbReference type="GeneID" id="49970736"/>
<name>A0A9X9N216_NEISU</name>
<accession>A0A9X9N216</accession>
<organism evidence="1 2">
    <name type="scientific">Neisseria subflava</name>
    <dbReference type="NCBI Taxonomy" id="28449"/>
    <lineage>
        <taxon>Bacteria</taxon>
        <taxon>Pseudomonadati</taxon>
        <taxon>Pseudomonadota</taxon>
        <taxon>Betaproteobacteria</taxon>
        <taxon>Neisseriales</taxon>
        <taxon>Neisseriaceae</taxon>
        <taxon>Neisseria</taxon>
    </lineage>
</organism>
<reference evidence="1" key="1">
    <citation type="submission" date="2021-04" db="EMBL/GenBank/DDBJ databases">
        <title>Characterizing Neisseria spp. as novel respiratory pathobionts in bronchiectasis.</title>
        <authorList>
            <person name="Li L."/>
            <person name="Mac Aogain M."/>
            <person name="Xu T."/>
            <person name="Jaggi T.K."/>
            <person name="Chan L.Y."/>
            <person name="Keir H.R."/>
            <person name="Dicker A.J."/>
            <person name="Qu J."/>
            <person name="Liu Y."/>
            <person name="Chen H.S."/>
            <person name="Koh M.S."/>
            <person name="Ong T.H."/>
            <person name="Lim A.Y.H."/>
            <person name="Abisheganaden J."/>
            <person name="Low T.B."/>
            <person name="Oliver B.G."/>
            <person name="Tan N.S."/>
            <person name="Fang M."/>
            <person name="Chalmers J.D."/>
            <person name="Chotirmall S.H."/>
        </authorList>
    </citation>
    <scope>NUCLEOTIDE SEQUENCE</scope>
    <source>
        <strain evidence="1">TT0077</strain>
    </source>
</reference>
<evidence type="ECO:0000313" key="1">
    <source>
        <dbReference type="EMBL" id="UTG70579.1"/>
    </source>
</evidence>
<dbReference type="Proteomes" id="UP001057296">
    <property type="component" value="Chromosome"/>
</dbReference>
<evidence type="ECO:0000313" key="2">
    <source>
        <dbReference type="Proteomes" id="UP001057296"/>
    </source>
</evidence>
<gene>
    <name evidence="1" type="ORF">KCG54_04555</name>
</gene>
<dbReference type="RefSeq" id="WP_003680826.1">
    <property type="nucleotide sequence ID" value="NZ_CP073115.1"/>
</dbReference>
<dbReference type="EMBL" id="CP073115">
    <property type="protein sequence ID" value="UTG70579.1"/>
    <property type="molecule type" value="Genomic_DNA"/>
</dbReference>
<proteinExistence type="predicted"/>
<sequence>MSTPANITLFNYQVLIGKRNLSKSLLEPMIEKGFQRSPSETEMQKISATIDKENDRFIRLVFSTGSVYPLPPNVISIENGKTTKNRRKKTEIEPKFSYGIMDTKTGEVWLQYNKNSIFREALNYFHPNEYIEIKQILDEEQFQKSINEIKEIKLSILPNTLSCSNSLTEHLQEDIYQYGASSAEFIMKYKEKLTIEKVKSVVKYFITNKLEFKKLVIAGKNTDNLEMVFNTNIVSSKIGVTCSTDENGLPREDELFKQAILKILEISP</sequence>
<dbReference type="AlphaFoldDB" id="A0A9X9N216"/>